<gene>
    <name evidence="1" type="ORF">SCHPADRAFT_893054</name>
</gene>
<name>A0A0H2RJC0_9AGAM</name>
<keyword evidence="2" id="KW-1185">Reference proteome</keyword>
<dbReference type="AlphaFoldDB" id="A0A0H2RJC0"/>
<evidence type="ECO:0000313" key="2">
    <source>
        <dbReference type="Proteomes" id="UP000053477"/>
    </source>
</evidence>
<accession>A0A0H2RJC0</accession>
<protein>
    <submittedName>
        <fullName evidence="1">Uncharacterized protein</fullName>
    </submittedName>
</protein>
<organism evidence="1 2">
    <name type="scientific">Schizopora paradoxa</name>
    <dbReference type="NCBI Taxonomy" id="27342"/>
    <lineage>
        <taxon>Eukaryota</taxon>
        <taxon>Fungi</taxon>
        <taxon>Dikarya</taxon>
        <taxon>Basidiomycota</taxon>
        <taxon>Agaricomycotina</taxon>
        <taxon>Agaricomycetes</taxon>
        <taxon>Hymenochaetales</taxon>
        <taxon>Schizoporaceae</taxon>
        <taxon>Schizopora</taxon>
    </lineage>
</organism>
<reference evidence="1 2" key="1">
    <citation type="submission" date="2015-04" db="EMBL/GenBank/DDBJ databases">
        <title>Complete genome sequence of Schizopora paradoxa KUC8140, a cosmopolitan wood degrader in East Asia.</title>
        <authorList>
            <consortium name="DOE Joint Genome Institute"/>
            <person name="Min B."/>
            <person name="Park H."/>
            <person name="Jang Y."/>
            <person name="Kim J.-J."/>
            <person name="Kim K.H."/>
            <person name="Pangilinan J."/>
            <person name="Lipzen A."/>
            <person name="Riley R."/>
            <person name="Grigoriev I.V."/>
            <person name="Spatafora J.W."/>
            <person name="Choi I.-G."/>
        </authorList>
    </citation>
    <scope>NUCLEOTIDE SEQUENCE [LARGE SCALE GENOMIC DNA]</scope>
    <source>
        <strain evidence="1 2">KUC8140</strain>
    </source>
</reference>
<dbReference type="InParanoid" id="A0A0H2RJC0"/>
<evidence type="ECO:0000313" key="1">
    <source>
        <dbReference type="EMBL" id="KLO09538.1"/>
    </source>
</evidence>
<sequence length="161" mass="18492">MSFSHLPILRADVLDQIYDGDDSVFCQHHNNLDLNEYPVSIFEVCPMNTNGKQREGVSQNFSYRTIANIGVGNSRGFRCLLQDMSTRGYLELPPPSPGKKIIVDRVVVGPGLSDDDIVVLVNFVEMIQGWQVQSYYTYIRYELSWKENVLNVLKNRPRFMK</sequence>
<proteinExistence type="predicted"/>
<dbReference type="EMBL" id="KQ086053">
    <property type="protein sequence ID" value="KLO09538.1"/>
    <property type="molecule type" value="Genomic_DNA"/>
</dbReference>
<dbReference type="Proteomes" id="UP000053477">
    <property type="component" value="Unassembled WGS sequence"/>
</dbReference>